<feature type="region of interest" description="Disordered" evidence="1">
    <location>
        <begin position="36"/>
        <end position="259"/>
    </location>
</feature>
<feature type="region of interest" description="Disordered" evidence="1">
    <location>
        <begin position="283"/>
        <end position="402"/>
    </location>
</feature>
<sequence>MAGWLSSKLKQAEQLLNKVDAKAANNIKHVKSDLGIQFPRPEEASSHRETLVPSPSGILKGSSSEQDLSTRLQSLAPAEKSSYVGKFQELGGGDSRGEADWEDLFAAPPTPPFSTPPVPQDQSKRRSMSGNGGEAVSLEDGELSRSPRSPGPAMTRPKELANKAVQPAGNKNPGVLNMPSSDPPSSNGTHSAASGPSPSSPTSATAPTGPALTTSLSVPETTPFSKSIADSSFGVNPDQPAPATVEESSVSANLPHGPVPKLEAVTKVRGLIARRLDGALPASASSSLACAEGPAPHKPASDSLRSALPAAPTNLAAFTQLAPANAPESGSPAMLAAPEVPWQTPTNVSKPKAASAGTRAGARQASSSRQLPQKAPATVSTAELPKGAGRLASQPCSEEPLIPSPVCQRLRHASVSRPHLSALPQRFPFP</sequence>
<protein>
    <submittedName>
        <fullName evidence="2">Uncharacterized protein</fullName>
    </submittedName>
</protein>
<evidence type="ECO:0000313" key="3">
    <source>
        <dbReference type="Proteomes" id="UP001190700"/>
    </source>
</evidence>
<organism evidence="2 3">
    <name type="scientific">Cymbomonas tetramitiformis</name>
    <dbReference type="NCBI Taxonomy" id="36881"/>
    <lineage>
        <taxon>Eukaryota</taxon>
        <taxon>Viridiplantae</taxon>
        <taxon>Chlorophyta</taxon>
        <taxon>Pyramimonadophyceae</taxon>
        <taxon>Pyramimonadales</taxon>
        <taxon>Pyramimonadaceae</taxon>
        <taxon>Cymbomonas</taxon>
    </lineage>
</organism>
<name>A0AAE0FQG5_9CHLO</name>
<feature type="compositionally biased region" description="Pro residues" evidence="1">
    <location>
        <begin position="108"/>
        <end position="119"/>
    </location>
</feature>
<accession>A0AAE0FQG5</accession>
<evidence type="ECO:0000313" key="2">
    <source>
        <dbReference type="EMBL" id="KAK3264009.1"/>
    </source>
</evidence>
<gene>
    <name evidence="2" type="ORF">CYMTET_27224</name>
</gene>
<dbReference type="AlphaFoldDB" id="A0AAE0FQG5"/>
<feature type="compositionally biased region" description="Low complexity" evidence="1">
    <location>
        <begin position="191"/>
        <end position="216"/>
    </location>
</feature>
<feature type="compositionally biased region" description="Polar residues" evidence="1">
    <location>
        <begin position="178"/>
        <end position="190"/>
    </location>
</feature>
<dbReference type="EMBL" id="LGRX02014862">
    <property type="protein sequence ID" value="KAK3264009.1"/>
    <property type="molecule type" value="Genomic_DNA"/>
</dbReference>
<evidence type="ECO:0000256" key="1">
    <source>
        <dbReference type="SAM" id="MobiDB-lite"/>
    </source>
</evidence>
<proteinExistence type="predicted"/>
<feature type="compositionally biased region" description="Polar residues" evidence="1">
    <location>
        <begin position="217"/>
        <end position="234"/>
    </location>
</feature>
<feature type="compositionally biased region" description="Basic and acidic residues" evidence="1">
    <location>
        <begin position="40"/>
        <end position="50"/>
    </location>
</feature>
<comment type="caution">
    <text evidence="2">The sequence shown here is derived from an EMBL/GenBank/DDBJ whole genome shotgun (WGS) entry which is preliminary data.</text>
</comment>
<reference evidence="2 3" key="1">
    <citation type="journal article" date="2015" name="Genome Biol. Evol.">
        <title>Comparative Genomics of a Bacterivorous Green Alga Reveals Evolutionary Causalities and Consequences of Phago-Mixotrophic Mode of Nutrition.</title>
        <authorList>
            <person name="Burns J.A."/>
            <person name="Paasch A."/>
            <person name="Narechania A."/>
            <person name="Kim E."/>
        </authorList>
    </citation>
    <scope>NUCLEOTIDE SEQUENCE [LARGE SCALE GENOMIC DNA]</scope>
    <source>
        <strain evidence="2 3">PLY_AMNH</strain>
    </source>
</reference>
<feature type="compositionally biased region" description="Polar residues" evidence="1">
    <location>
        <begin position="61"/>
        <end position="73"/>
    </location>
</feature>
<keyword evidence="3" id="KW-1185">Reference proteome</keyword>
<dbReference type="Proteomes" id="UP001190700">
    <property type="component" value="Unassembled WGS sequence"/>
</dbReference>